<dbReference type="SUPFAM" id="SSF101353">
    <property type="entry name" value="Putative anticodon-binding domain of alanyl-tRNA synthetase (AlaRS)"/>
    <property type="match status" value="1"/>
</dbReference>
<evidence type="ECO:0000256" key="11">
    <source>
        <dbReference type="ARBA" id="ARBA00022917"/>
    </source>
</evidence>
<dbReference type="GO" id="GO:0005524">
    <property type="term" value="F:ATP binding"/>
    <property type="evidence" value="ECO:0007669"/>
    <property type="project" value="UniProtKB-UniRule"/>
</dbReference>
<evidence type="ECO:0000256" key="13">
    <source>
        <dbReference type="ARBA" id="ARBA00048300"/>
    </source>
</evidence>
<evidence type="ECO:0000256" key="6">
    <source>
        <dbReference type="ARBA" id="ARBA00022723"/>
    </source>
</evidence>
<dbReference type="SMART" id="SM00863">
    <property type="entry name" value="tRNA_SAD"/>
    <property type="match status" value="1"/>
</dbReference>
<evidence type="ECO:0000256" key="14">
    <source>
        <dbReference type="HAMAP-Rule" id="MF_03133"/>
    </source>
</evidence>
<evidence type="ECO:0000256" key="8">
    <source>
        <dbReference type="ARBA" id="ARBA00022833"/>
    </source>
</evidence>
<organism evidence="16 17">
    <name type="scientific">Mesorhabditis belari</name>
    <dbReference type="NCBI Taxonomy" id="2138241"/>
    <lineage>
        <taxon>Eukaryota</taxon>
        <taxon>Metazoa</taxon>
        <taxon>Ecdysozoa</taxon>
        <taxon>Nematoda</taxon>
        <taxon>Chromadorea</taxon>
        <taxon>Rhabditida</taxon>
        <taxon>Rhabditina</taxon>
        <taxon>Rhabditomorpha</taxon>
        <taxon>Rhabditoidea</taxon>
        <taxon>Rhabditidae</taxon>
        <taxon>Mesorhabditinae</taxon>
        <taxon>Mesorhabditis</taxon>
    </lineage>
</organism>
<feature type="binding site" evidence="14">
    <location>
        <position position="697"/>
    </location>
    <ligand>
        <name>Zn(2+)</name>
        <dbReference type="ChEBI" id="CHEBI:29105"/>
    </ligand>
</feature>
<keyword evidence="12 14" id="KW-0030">Aminoacyl-tRNA synthetase</keyword>
<dbReference type="WBParaSite" id="MBELARI_LOCUS12428">
    <property type="protein sequence ID" value="MBELARI_LOCUS12428"/>
    <property type="gene ID" value="MBELARI_LOCUS12428"/>
</dbReference>
<dbReference type="SUPFAM" id="SSF55186">
    <property type="entry name" value="ThrRS/AlaRS common domain"/>
    <property type="match status" value="1"/>
</dbReference>
<dbReference type="Gene3D" id="3.30.930.10">
    <property type="entry name" value="Bira Bifunctional Protein, Domain 2"/>
    <property type="match status" value="1"/>
</dbReference>
<comment type="subunit">
    <text evidence="14">Monomer.</text>
</comment>
<dbReference type="GO" id="GO:0008270">
    <property type="term" value="F:zinc ion binding"/>
    <property type="evidence" value="ECO:0007669"/>
    <property type="project" value="UniProtKB-UniRule"/>
</dbReference>
<proteinExistence type="inferred from homology"/>
<dbReference type="HAMAP" id="MF_00036_B">
    <property type="entry name" value="Ala_tRNA_synth_B"/>
    <property type="match status" value="1"/>
</dbReference>
<dbReference type="InterPro" id="IPR002318">
    <property type="entry name" value="Ala-tRNA-lgiase_IIc"/>
</dbReference>
<feature type="binding site" evidence="14">
    <location>
        <position position="582"/>
    </location>
    <ligand>
        <name>Zn(2+)</name>
        <dbReference type="ChEBI" id="CHEBI:29105"/>
    </ligand>
</feature>
<dbReference type="FunFam" id="3.30.930.10:FF:000011">
    <property type="entry name" value="Alanine--tRNA ligase, cytoplasmic"/>
    <property type="match status" value="1"/>
</dbReference>
<dbReference type="InterPro" id="IPR023033">
    <property type="entry name" value="Ala_tRNA_ligase_euk/bac"/>
</dbReference>
<dbReference type="GO" id="GO:0005739">
    <property type="term" value="C:mitochondrion"/>
    <property type="evidence" value="ECO:0007669"/>
    <property type="project" value="TreeGrafter"/>
</dbReference>
<dbReference type="GO" id="GO:0004813">
    <property type="term" value="F:alanine-tRNA ligase activity"/>
    <property type="evidence" value="ECO:0007669"/>
    <property type="project" value="UniProtKB-UniRule"/>
</dbReference>
<dbReference type="PROSITE" id="PS50860">
    <property type="entry name" value="AA_TRNA_LIGASE_II_ALA"/>
    <property type="match status" value="1"/>
</dbReference>
<name>A0AAF3EEN9_9BILA</name>
<keyword evidence="9 14" id="KW-0067">ATP-binding</keyword>
<evidence type="ECO:0000256" key="3">
    <source>
        <dbReference type="ARBA" id="ARBA00017959"/>
    </source>
</evidence>
<dbReference type="PANTHER" id="PTHR11777">
    <property type="entry name" value="ALANYL-TRNA SYNTHETASE"/>
    <property type="match status" value="1"/>
</dbReference>
<feature type="binding site" evidence="14">
    <location>
        <position position="693"/>
    </location>
    <ligand>
        <name>Zn(2+)</name>
        <dbReference type="ChEBI" id="CHEBI:29105"/>
    </ligand>
</feature>
<sequence>MLMRGRIKCLLESRFHQSTSAVRREFIKFFEERDHIHMPSSSVLPNDDDRSLLFVNSGMNQFKSTILGNSDERRSHLNKVVNYQKCIRVSGKHNDLDDVGKDAHHQTFFEMLGNWAFNGAYDKKVACEYSWKFLVERMQLDPNRLYVSYFGGDRMMGIGPDLECQKIWAEIGLPADKILPFTSENFWEMGKVGPCGPCTEIHYDRIGGRNASHLVNRDDSVVEIWNLVFMMYKRNPNGVLSDLASFHIDTGMGLERLASIVQNVSSNYEIDVFTPIIRHIQKISNADNWRNKMMSQRIIADHLRTFVIAYSDGAQPGQTDAGRQIRMILRRAFRHAVHLGITKGMLQEVVPIVVDTLKDAYPGLVTQIEWMQYSLNEEENWYWEIMKGGRAKFDDAVSKLPKDARTIPGALIMKLKSQGVTEDMSEAFAQSKGLTLDKEEFDRLAKLQKETGNDPTFQSKLNVSIEECPTHSDAEKYRLDENLSTRVLRLFDASGNPTDDLNGYGYLVLENSQFFAFEGGQAGDHGLIKTFGKDAKFEVSECTKINGISVLNGCTLDGSISVQDTVQQFVDKERRSALMRAHSATHLLNWALQRTSVGCGQTGSGVHPDQLRFEYSPGECASEEDSVLIVESFVQNIIKKGMKIQINEVDLDSARKMTHLQSQFREGKTYPPKVRVVNVLDDDGNMPIAGETCCGTHVTSTNDILDFTIISDLSLGKGARRIVAVTGEKVVEARMKSEHHREELNRLLANGAKVNALDKFVKTLPIDEMPYVDLRAIRLKVREAMRKLKEEAKRQKKKKMLG</sequence>
<evidence type="ECO:0000259" key="15">
    <source>
        <dbReference type="PROSITE" id="PS50860"/>
    </source>
</evidence>
<dbReference type="AlphaFoldDB" id="A0AAF3EEN9"/>
<dbReference type="FunFam" id="3.30.980.10:FF:000004">
    <property type="entry name" value="Alanine--tRNA ligase, cytoplasmic"/>
    <property type="match status" value="1"/>
</dbReference>
<evidence type="ECO:0000313" key="16">
    <source>
        <dbReference type="Proteomes" id="UP000887575"/>
    </source>
</evidence>
<keyword evidence="10 14" id="KW-0694">RNA-binding</keyword>
<evidence type="ECO:0000256" key="12">
    <source>
        <dbReference type="ARBA" id="ARBA00023146"/>
    </source>
</evidence>
<evidence type="ECO:0000256" key="1">
    <source>
        <dbReference type="ARBA" id="ARBA00008429"/>
    </source>
</evidence>
<accession>A0AAF3EEN9</accession>
<dbReference type="InterPro" id="IPR045864">
    <property type="entry name" value="aa-tRNA-synth_II/BPL/LPL"/>
</dbReference>
<comment type="function">
    <text evidence="14">Catalyzes the attachment of alanine to tRNA(Ala) in a two-step reaction: alanine is first activated by ATP to form Ala-AMP and then transferred to the acceptor end of tRNA(Ala). Also edits incorrectly charged tRNA(Ala) via its editing domain.</text>
</comment>
<evidence type="ECO:0000256" key="7">
    <source>
        <dbReference type="ARBA" id="ARBA00022741"/>
    </source>
</evidence>
<dbReference type="InterPro" id="IPR018165">
    <property type="entry name" value="Ala-tRNA-synth_IIc_core"/>
</dbReference>
<dbReference type="InterPro" id="IPR012947">
    <property type="entry name" value="tRNA_SAD"/>
</dbReference>
<dbReference type="CDD" id="cd00673">
    <property type="entry name" value="AlaRS_core"/>
    <property type="match status" value="1"/>
</dbReference>
<keyword evidence="8 14" id="KW-0862">Zinc</keyword>
<evidence type="ECO:0000256" key="10">
    <source>
        <dbReference type="ARBA" id="ARBA00022884"/>
    </source>
</evidence>
<dbReference type="InterPro" id="IPR050058">
    <property type="entry name" value="Ala-tRNA_ligase"/>
</dbReference>
<dbReference type="Pfam" id="PF01411">
    <property type="entry name" value="tRNA-synt_2c"/>
    <property type="match status" value="1"/>
</dbReference>
<dbReference type="SUPFAM" id="SSF55681">
    <property type="entry name" value="Class II aaRS and biotin synthetases"/>
    <property type="match status" value="1"/>
</dbReference>
<dbReference type="InterPro" id="IPR018164">
    <property type="entry name" value="Ala-tRNA-synth_IIc_N"/>
</dbReference>
<dbReference type="EC" id="6.1.1.7" evidence="2"/>
<dbReference type="GO" id="GO:0006419">
    <property type="term" value="P:alanyl-tRNA aminoacylation"/>
    <property type="evidence" value="ECO:0007669"/>
    <property type="project" value="InterPro"/>
</dbReference>
<dbReference type="GO" id="GO:0000049">
    <property type="term" value="F:tRNA binding"/>
    <property type="evidence" value="ECO:0007669"/>
    <property type="project" value="UniProtKB-KW"/>
</dbReference>
<dbReference type="PRINTS" id="PR00980">
    <property type="entry name" value="TRNASYNTHALA"/>
</dbReference>
<keyword evidence="4 14" id="KW-0820">tRNA-binding</keyword>
<dbReference type="Gene3D" id="2.40.30.130">
    <property type="match status" value="1"/>
</dbReference>
<keyword evidence="6 14" id="KW-0479">Metal-binding</keyword>
<comment type="catalytic activity">
    <reaction evidence="13 14">
        <text>tRNA(Ala) + L-alanine + ATP = L-alanyl-tRNA(Ala) + AMP + diphosphate</text>
        <dbReference type="Rhea" id="RHEA:12540"/>
        <dbReference type="Rhea" id="RHEA-COMP:9657"/>
        <dbReference type="Rhea" id="RHEA-COMP:9923"/>
        <dbReference type="ChEBI" id="CHEBI:30616"/>
        <dbReference type="ChEBI" id="CHEBI:33019"/>
        <dbReference type="ChEBI" id="CHEBI:57972"/>
        <dbReference type="ChEBI" id="CHEBI:78442"/>
        <dbReference type="ChEBI" id="CHEBI:78497"/>
        <dbReference type="ChEBI" id="CHEBI:456215"/>
        <dbReference type="EC" id="6.1.1.7"/>
    </reaction>
</comment>
<keyword evidence="16" id="KW-1185">Reference proteome</keyword>
<dbReference type="Proteomes" id="UP000887575">
    <property type="component" value="Unassembled WGS sequence"/>
</dbReference>
<dbReference type="InterPro" id="IPR018162">
    <property type="entry name" value="Ala-tRNA-ligase_IIc_anticod-bd"/>
</dbReference>
<reference evidence="17" key="1">
    <citation type="submission" date="2024-02" db="UniProtKB">
        <authorList>
            <consortium name="WormBaseParasite"/>
        </authorList>
    </citation>
    <scope>IDENTIFICATION</scope>
</reference>
<protein>
    <recommendedName>
        <fullName evidence="3">Alanine--tRNA ligase</fullName>
        <ecNumber evidence="2">6.1.1.7</ecNumber>
    </recommendedName>
</protein>
<comment type="similarity">
    <text evidence="1">Belongs to the class-II aminoacyl-tRNA synthetase family. Alax-L subfamily.</text>
</comment>
<dbReference type="SUPFAM" id="SSF50447">
    <property type="entry name" value="Translation proteins"/>
    <property type="match status" value="1"/>
</dbReference>
<dbReference type="Pfam" id="PF07973">
    <property type="entry name" value="tRNA_SAD"/>
    <property type="match status" value="1"/>
</dbReference>
<keyword evidence="5 14" id="KW-0436">Ligase</keyword>
<comment type="cofactor">
    <cofactor evidence="14">
        <name>Zn(2+)</name>
        <dbReference type="ChEBI" id="CHEBI:29105"/>
    </cofactor>
    <text evidence="14">Binds 1 zinc ion per subunit.</text>
</comment>
<evidence type="ECO:0000313" key="17">
    <source>
        <dbReference type="WBParaSite" id="MBELARI_LOCUS12428"/>
    </source>
</evidence>
<evidence type="ECO:0000256" key="4">
    <source>
        <dbReference type="ARBA" id="ARBA00022555"/>
    </source>
</evidence>
<evidence type="ECO:0000256" key="5">
    <source>
        <dbReference type="ARBA" id="ARBA00022598"/>
    </source>
</evidence>
<comment type="domain">
    <text evidence="14">Consists of three domains; the N-terminal catalytic domain, the editing domain and the C-terminal C-Ala domain. The editing domain removes incorrectly charged amino acids, while the C-Ala domain, along with tRNA(Ala), serves as a bridge to cooperatively bring together the editing and aminoacylation centers thus stimulating deacylation of misacylated tRNAs.</text>
</comment>
<dbReference type="PANTHER" id="PTHR11777:SF10">
    <property type="entry name" value="ALANINE--TRNA LIGASE, MITOCHONDRIAL"/>
    <property type="match status" value="1"/>
</dbReference>
<dbReference type="InterPro" id="IPR018163">
    <property type="entry name" value="Thr/Ala-tRNA-synth_IIc_edit"/>
</dbReference>
<dbReference type="InterPro" id="IPR009000">
    <property type="entry name" value="Transl_B-barrel_sf"/>
</dbReference>
<keyword evidence="11 14" id="KW-0648">Protein biosynthesis</keyword>
<keyword evidence="7 14" id="KW-0547">Nucleotide-binding</keyword>
<evidence type="ECO:0000256" key="9">
    <source>
        <dbReference type="ARBA" id="ARBA00022840"/>
    </source>
</evidence>
<feature type="binding site" evidence="14">
    <location>
        <position position="586"/>
    </location>
    <ligand>
        <name>Zn(2+)</name>
        <dbReference type="ChEBI" id="CHEBI:29105"/>
    </ligand>
</feature>
<evidence type="ECO:0000256" key="2">
    <source>
        <dbReference type="ARBA" id="ARBA00013168"/>
    </source>
</evidence>
<dbReference type="NCBIfam" id="TIGR00344">
    <property type="entry name" value="alaS"/>
    <property type="match status" value="1"/>
</dbReference>
<dbReference type="Gene3D" id="3.30.980.10">
    <property type="entry name" value="Threonyl-trna Synthetase, Chain A, domain 2"/>
    <property type="match status" value="1"/>
</dbReference>
<dbReference type="GO" id="GO:0002161">
    <property type="term" value="F:aminoacyl-tRNA deacylase activity"/>
    <property type="evidence" value="ECO:0007669"/>
    <property type="project" value="TreeGrafter"/>
</dbReference>
<feature type="domain" description="Alanyl-transfer RNA synthetases family profile" evidence="15">
    <location>
        <begin position="17"/>
        <end position="736"/>
    </location>
</feature>